<dbReference type="HOGENOM" id="CLU_2615597_0_0_10"/>
<name>Q8KFI8_CHLTE</name>
<evidence type="ECO:0000313" key="1">
    <source>
        <dbReference type="EMBL" id="AAM71584.1"/>
    </source>
</evidence>
<reference evidence="1 2" key="1">
    <citation type="journal article" date="2002" name="Proc. Natl. Acad. Sci. U.S.A.">
        <title>The complete genome sequence of Chlorobium tepidum TLS, a photosynthetic, anaerobic, green-sulfur bacterium.</title>
        <authorList>
            <person name="Eisen J.A."/>
            <person name="Nelson K.E."/>
            <person name="Paulsen I.T."/>
            <person name="Heidelberg J.F."/>
            <person name="Wu M."/>
            <person name="Dodson R.J."/>
            <person name="Deboy R."/>
            <person name="Gwinn M.L."/>
            <person name="Nelson W.C."/>
            <person name="Haft D.H."/>
            <person name="Hickey E.K."/>
            <person name="Peterson J.D."/>
            <person name="Durkin A.S."/>
            <person name="Kolonay J.L."/>
            <person name="Yang F."/>
            <person name="Holt I."/>
            <person name="Umayam L.A."/>
            <person name="Mason T."/>
            <person name="Brenner M."/>
            <person name="Shea T.P."/>
            <person name="Parksey D."/>
            <person name="Nierman W.C."/>
            <person name="Feldblyum T.V."/>
            <person name="Hansen C.L."/>
            <person name="Craven M.B."/>
            <person name="Radune D."/>
            <person name="Vamathevan J."/>
            <person name="Khouri H."/>
            <person name="White O."/>
            <person name="Gruber T.M."/>
            <person name="Ketchum K.A."/>
            <person name="Venter J.C."/>
            <person name="Tettelin H."/>
            <person name="Bryant D.A."/>
            <person name="Fraser C.M."/>
        </authorList>
    </citation>
    <scope>NUCLEOTIDE SEQUENCE [LARGE SCALE GENOMIC DNA]</scope>
    <source>
        <strain evidence="2">ATCC 49652 / DSM 12025 / NBRC 103806 / TLS</strain>
    </source>
</reference>
<accession>Q8KFI8</accession>
<protein>
    <submittedName>
        <fullName evidence="1">Uncharacterized protein</fullName>
    </submittedName>
</protein>
<dbReference type="EMBL" id="AE006470">
    <property type="protein sequence ID" value="AAM71584.1"/>
    <property type="molecule type" value="Genomic_DNA"/>
</dbReference>
<dbReference type="STRING" id="194439.CT0338"/>
<organism evidence="1 2">
    <name type="scientific">Chlorobaculum tepidum (strain ATCC 49652 / DSM 12025 / NBRC 103806 / TLS)</name>
    <name type="common">Chlorobium tepidum</name>
    <dbReference type="NCBI Taxonomy" id="194439"/>
    <lineage>
        <taxon>Bacteria</taxon>
        <taxon>Pseudomonadati</taxon>
        <taxon>Chlorobiota</taxon>
        <taxon>Chlorobiia</taxon>
        <taxon>Chlorobiales</taxon>
        <taxon>Chlorobiaceae</taxon>
        <taxon>Chlorobaculum</taxon>
    </lineage>
</organism>
<evidence type="ECO:0000313" key="2">
    <source>
        <dbReference type="Proteomes" id="UP000001007"/>
    </source>
</evidence>
<dbReference type="AlphaFoldDB" id="Q8KFI8"/>
<dbReference type="EnsemblBacteria" id="AAM71584">
    <property type="protein sequence ID" value="AAM71584"/>
    <property type="gene ID" value="CT0338"/>
</dbReference>
<gene>
    <name evidence="1" type="ordered locus">CT0338</name>
</gene>
<keyword evidence="2" id="KW-1185">Reference proteome</keyword>
<dbReference type="KEGG" id="cte:CT0338"/>
<dbReference type="Proteomes" id="UP000001007">
    <property type="component" value="Chromosome"/>
</dbReference>
<proteinExistence type="predicted"/>
<sequence length="78" mass="8763">MQPIILIMRNMEQNVGANPCGRPRTMLADPGLPTRLRIHQSNQATTEMGYGKNLFISFLPNPDFDLDSEQGNPPIPER</sequence>